<evidence type="ECO:0000256" key="1">
    <source>
        <dbReference type="ARBA" id="ARBA00022723"/>
    </source>
</evidence>
<evidence type="ECO:0000259" key="8">
    <source>
        <dbReference type="PROSITE" id="PS50157"/>
    </source>
</evidence>
<dbReference type="GO" id="GO:0005737">
    <property type="term" value="C:cytoplasm"/>
    <property type="evidence" value="ECO:0007669"/>
    <property type="project" value="TreeGrafter"/>
</dbReference>
<dbReference type="AlphaFoldDB" id="A0A9P0QTU3"/>
<dbReference type="FunFam" id="1.10.287.110:FF:000046">
    <property type="entry name" value="dnaJ homolog subfamily C member 21"/>
    <property type="match status" value="1"/>
</dbReference>
<dbReference type="InterPro" id="IPR022755">
    <property type="entry name" value="Znf_C2H2_jaz"/>
</dbReference>
<dbReference type="InterPro" id="IPR018253">
    <property type="entry name" value="DnaJ_domain_CS"/>
</dbReference>
<feature type="compositionally biased region" description="Basic residues" evidence="6">
    <location>
        <begin position="481"/>
        <end position="493"/>
    </location>
</feature>
<dbReference type="Proteomes" id="UP000837801">
    <property type="component" value="Unassembled WGS sequence"/>
</dbReference>
<dbReference type="PROSITE" id="PS00028">
    <property type="entry name" value="ZINC_FINGER_C2H2_1"/>
    <property type="match status" value="2"/>
</dbReference>
<proteinExistence type="predicted"/>
<feature type="compositionally biased region" description="Basic and acidic residues" evidence="6">
    <location>
        <begin position="573"/>
        <end position="582"/>
    </location>
</feature>
<dbReference type="InterPro" id="IPR036869">
    <property type="entry name" value="J_dom_sf"/>
</dbReference>
<evidence type="ECO:0000313" key="9">
    <source>
        <dbReference type="EMBL" id="CAH2354911.1"/>
    </source>
</evidence>
<dbReference type="PRINTS" id="PR00625">
    <property type="entry name" value="JDOMAIN"/>
</dbReference>
<dbReference type="InterPro" id="IPR001623">
    <property type="entry name" value="DnaJ_domain"/>
</dbReference>
<dbReference type="Pfam" id="PF00226">
    <property type="entry name" value="DnaJ"/>
    <property type="match status" value="1"/>
</dbReference>
<dbReference type="Gene3D" id="1.10.287.110">
    <property type="entry name" value="DnaJ domain"/>
    <property type="match status" value="1"/>
</dbReference>
<feature type="region of interest" description="Disordered" evidence="6">
    <location>
        <begin position="520"/>
        <end position="583"/>
    </location>
</feature>
<feature type="compositionally biased region" description="Acidic residues" evidence="6">
    <location>
        <begin position="413"/>
        <end position="441"/>
    </location>
</feature>
<protein>
    <submittedName>
        <fullName evidence="9">J protein Jjj1p</fullName>
    </submittedName>
</protein>
<dbReference type="SMART" id="SM00271">
    <property type="entry name" value="DnaJ"/>
    <property type="match status" value="1"/>
</dbReference>
<dbReference type="Pfam" id="PF12171">
    <property type="entry name" value="zf-C2H2_jaz"/>
    <property type="match status" value="1"/>
</dbReference>
<sequence>MTQFVGQINLLVAMKTDYYELLQVEITATDSELKKAYRKKALQLHPDKNRDDVEGATARFALVRAAYEVLSDPQERAWYDSHKSQILREDEIGETSGGGTYDENFYDPLVAGTMVEEIMRYFNPTLYVKLDDSLAGIYSVVGRLFDKLASEEVSHGKTQSLDGFDKWLDDTPQANVVDPSSLLYPKFGSSKSDYANDVRKFYSAWSSFQTVKVFHWKDEYRYSQAPDRKTRRLMEKENKKLRDTAKREYNEAIRNFVTFIKKRDPRIKEGLKQYELEKKKKQQKELEEQVEAARVARLQQLAQNQSAGAVQDWQKLSEKELKELEDMLKEEYELKSDSEFSDDDKYNDEGSDIEDNLYECVVCNKFFKSEKQFEAHESSNKHRKILRKLKWEMKQEGIELGIDKDDIDLDEFETASENENEDLESFDEEEIEHISEDEGAVEDILKTNGDKSTDLLDLPVDDDLDSDLSLSDSSFTIPLPKSKKAKKKNKKANKSVPVQDSEEEVDDELTKLAAGLKIDNSDDDWDIKKPKKTKKKKASTPMEGDLKEAETSESRASTPIPTSSTAPKKAGKKDKGTKKEKIPNGSEICVVCDEIFTSRNKLFQHVKVTGHAAAPTKVKKKGKK</sequence>
<keyword evidence="2 4" id="KW-0863">Zinc-finger</keyword>
<comment type="caution">
    <text evidence="9">The sequence shown here is derived from an EMBL/GenBank/DDBJ whole genome shotgun (WGS) entry which is preliminary data.</text>
</comment>
<feature type="domain" description="J" evidence="7">
    <location>
        <begin position="17"/>
        <end position="83"/>
    </location>
</feature>
<evidence type="ECO:0000256" key="5">
    <source>
        <dbReference type="SAM" id="Coils"/>
    </source>
</evidence>
<dbReference type="SMART" id="SM00451">
    <property type="entry name" value="ZnF_U1"/>
    <property type="match status" value="2"/>
</dbReference>
<dbReference type="GO" id="GO:0008270">
    <property type="term" value="F:zinc ion binding"/>
    <property type="evidence" value="ECO:0007669"/>
    <property type="project" value="UniProtKB-KW"/>
</dbReference>
<dbReference type="PROSITE" id="PS50076">
    <property type="entry name" value="DNAJ_2"/>
    <property type="match status" value="1"/>
</dbReference>
<evidence type="ECO:0000256" key="4">
    <source>
        <dbReference type="PROSITE-ProRule" id="PRU00042"/>
    </source>
</evidence>
<dbReference type="PROSITE" id="PS50157">
    <property type="entry name" value="ZINC_FINGER_C2H2_2"/>
    <property type="match status" value="1"/>
</dbReference>
<organism evidence="9 10">
    <name type="scientific">[Candida] railenensis</name>
    <dbReference type="NCBI Taxonomy" id="45579"/>
    <lineage>
        <taxon>Eukaryota</taxon>
        <taxon>Fungi</taxon>
        <taxon>Dikarya</taxon>
        <taxon>Ascomycota</taxon>
        <taxon>Saccharomycotina</taxon>
        <taxon>Pichiomycetes</taxon>
        <taxon>Debaryomycetaceae</taxon>
        <taxon>Kurtzmaniella</taxon>
    </lineage>
</organism>
<name>A0A9P0QTU3_9ASCO</name>
<dbReference type="InterPro" id="IPR003604">
    <property type="entry name" value="Matrin/U1-like-C_Znf_C2H2"/>
</dbReference>
<reference evidence="9" key="1">
    <citation type="submission" date="2022-03" db="EMBL/GenBank/DDBJ databases">
        <authorList>
            <person name="Legras J.-L."/>
            <person name="Devillers H."/>
            <person name="Grondin C."/>
        </authorList>
    </citation>
    <scope>NUCLEOTIDE SEQUENCE</scope>
    <source>
        <strain evidence="9">CLIB 1423</strain>
    </source>
</reference>
<dbReference type="PANTHER" id="PTHR44029">
    <property type="entry name" value="DNAJ HOMOLOG SUBFAMILY C MEMBER 21"/>
    <property type="match status" value="1"/>
</dbReference>
<feature type="region of interest" description="Disordered" evidence="6">
    <location>
        <begin position="413"/>
        <end position="507"/>
    </location>
</feature>
<evidence type="ECO:0000259" key="7">
    <source>
        <dbReference type="PROSITE" id="PS50076"/>
    </source>
</evidence>
<dbReference type="SUPFAM" id="SSF57667">
    <property type="entry name" value="beta-beta-alpha zinc fingers"/>
    <property type="match status" value="1"/>
</dbReference>
<evidence type="ECO:0000256" key="2">
    <source>
        <dbReference type="ARBA" id="ARBA00022771"/>
    </source>
</evidence>
<feature type="domain" description="C2H2-type" evidence="8">
    <location>
        <begin position="358"/>
        <end position="382"/>
    </location>
</feature>
<feature type="compositionally biased region" description="Polar residues" evidence="6">
    <location>
        <begin position="554"/>
        <end position="566"/>
    </location>
</feature>
<dbReference type="SUPFAM" id="SSF46565">
    <property type="entry name" value="Chaperone J-domain"/>
    <property type="match status" value="1"/>
</dbReference>
<keyword evidence="1" id="KW-0479">Metal-binding</keyword>
<dbReference type="InterPro" id="IPR054076">
    <property type="entry name" value="ZUO1-like_ZHD"/>
</dbReference>
<dbReference type="InterPro" id="IPR013087">
    <property type="entry name" value="Znf_C2H2_type"/>
</dbReference>
<dbReference type="CDD" id="cd06257">
    <property type="entry name" value="DnaJ"/>
    <property type="match status" value="1"/>
</dbReference>
<keyword evidence="5" id="KW-0175">Coiled coil</keyword>
<dbReference type="Gene3D" id="3.30.160.60">
    <property type="entry name" value="Classic Zinc Finger"/>
    <property type="match status" value="1"/>
</dbReference>
<evidence type="ECO:0000313" key="10">
    <source>
        <dbReference type="Proteomes" id="UP000837801"/>
    </source>
</evidence>
<dbReference type="PROSITE" id="PS00636">
    <property type="entry name" value="DNAJ_1"/>
    <property type="match status" value="1"/>
</dbReference>
<evidence type="ECO:0000256" key="6">
    <source>
        <dbReference type="SAM" id="MobiDB-lite"/>
    </source>
</evidence>
<feature type="coiled-coil region" evidence="5">
    <location>
        <begin position="231"/>
        <end position="334"/>
    </location>
</feature>
<dbReference type="InterPro" id="IPR051964">
    <property type="entry name" value="Chaperone_stress_response"/>
</dbReference>
<dbReference type="InterPro" id="IPR036236">
    <property type="entry name" value="Znf_C2H2_sf"/>
</dbReference>
<dbReference type="PANTHER" id="PTHR44029:SF1">
    <property type="entry name" value="DNAJ HOMOLOG SUBFAMILY C MEMBER 21"/>
    <property type="match status" value="1"/>
</dbReference>
<accession>A0A9P0QTU3</accession>
<keyword evidence="10" id="KW-1185">Reference proteome</keyword>
<feature type="compositionally biased region" description="Basic and acidic residues" evidence="6">
    <location>
        <begin position="544"/>
        <end position="553"/>
    </location>
</feature>
<dbReference type="Pfam" id="PF21884">
    <property type="entry name" value="ZUO1-like_ZHD"/>
    <property type="match status" value="1"/>
</dbReference>
<keyword evidence="3" id="KW-0862">Zinc</keyword>
<dbReference type="EMBL" id="CAKXYY010000019">
    <property type="protein sequence ID" value="CAH2354911.1"/>
    <property type="molecule type" value="Genomic_DNA"/>
</dbReference>
<dbReference type="GO" id="GO:0003676">
    <property type="term" value="F:nucleic acid binding"/>
    <property type="evidence" value="ECO:0007669"/>
    <property type="project" value="InterPro"/>
</dbReference>
<dbReference type="SMART" id="SM00355">
    <property type="entry name" value="ZnF_C2H2"/>
    <property type="match status" value="2"/>
</dbReference>
<dbReference type="OrthoDB" id="5894at2759"/>
<feature type="compositionally biased region" description="Basic and acidic residues" evidence="6">
    <location>
        <begin position="443"/>
        <end position="454"/>
    </location>
</feature>
<feature type="compositionally biased region" description="Basic residues" evidence="6">
    <location>
        <begin position="529"/>
        <end position="538"/>
    </location>
</feature>
<gene>
    <name evidence="9" type="ORF">CLIB1423_19S02410</name>
</gene>
<evidence type="ECO:0000256" key="3">
    <source>
        <dbReference type="ARBA" id="ARBA00022833"/>
    </source>
</evidence>